<dbReference type="Proteomes" id="UP000010473">
    <property type="component" value="Chromosome"/>
</dbReference>
<dbReference type="Gene3D" id="1.10.3680.10">
    <property type="entry name" value="TerB-like"/>
    <property type="match status" value="1"/>
</dbReference>
<sequence>MSGATNHSNLQIFKILVAAAWIDGSIQAEEQEHLQKVASSQNLTDEPEVQSLLAVREPIPSAQCYQWLNDYLGSHPTESDYQNLLEAIAGLFYSDDEIATEEAKLLSELQSLAPTHESSQSTFDKLLKAIGRLYRQKFR</sequence>
<dbReference type="KEGG" id="scs:Sta7437_0119"/>
<organism evidence="1 2">
    <name type="scientific">Stanieria cyanosphaera (strain ATCC 29371 / PCC 7437)</name>
    <dbReference type="NCBI Taxonomy" id="111780"/>
    <lineage>
        <taxon>Bacteria</taxon>
        <taxon>Bacillati</taxon>
        <taxon>Cyanobacteriota</taxon>
        <taxon>Cyanophyceae</taxon>
        <taxon>Pleurocapsales</taxon>
        <taxon>Dermocarpellaceae</taxon>
        <taxon>Stanieria</taxon>
    </lineage>
</organism>
<dbReference type="EMBL" id="CP003653">
    <property type="protein sequence ID" value="AFZ33739.1"/>
    <property type="molecule type" value="Genomic_DNA"/>
</dbReference>
<accession>K9XNT1</accession>
<name>K9XNT1_STAC7</name>
<dbReference type="InterPro" id="IPR029024">
    <property type="entry name" value="TerB-like"/>
</dbReference>
<dbReference type="HOGENOM" id="CLU_152374_0_0_3"/>
<protein>
    <recommendedName>
        <fullName evidence="3">Co-chaperone DjlA N-terminal domain-containing protein</fullName>
    </recommendedName>
</protein>
<dbReference type="OrthoDB" id="582157at2"/>
<dbReference type="eggNOG" id="COG1076">
    <property type="taxonomic scope" value="Bacteria"/>
</dbReference>
<dbReference type="STRING" id="111780.Sta7437_0119"/>
<evidence type="ECO:0008006" key="3">
    <source>
        <dbReference type="Google" id="ProtNLM"/>
    </source>
</evidence>
<proteinExistence type="predicted"/>
<dbReference type="CDD" id="cd07177">
    <property type="entry name" value="terB_like"/>
    <property type="match status" value="1"/>
</dbReference>
<evidence type="ECO:0000313" key="1">
    <source>
        <dbReference type="EMBL" id="AFZ33739.1"/>
    </source>
</evidence>
<gene>
    <name evidence="1" type="ordered locus">Sta7437_0119</name>
</gene>
<dbReference type="AlphaFoldDB" id="K9XNT1"/>
<reference evidence="2" key="1">
    <citation type="journal article" date="2013" name="Proc. Natl. Acad. Sci. U.S.A.">
        <title>Improving the coverage of the cyanobacterial phylum using diversity-driven genome sequencing.</title>
        <authorList>
            <person name="Shih P.M."/>
            <person name="Wu D."/>
            <person name="Latifi A."/>
            <person name="Axen S.D."/>
            <person name="Fewer D.P."/>
            <person name="Talla E."/>
            <person name="Calteau A."/>
            <person name="Cai F."/>
            <person name="Tandeau de Marsac N."/>
            <person name="Rippka R."/>
            <person name="Herdman M."/>
            <person name="Sivonen K."/>
            <person name="Coursin T."/>
            <person name="Laurent T."/>
            <person name="Goodwin L."/>
            <person name="Nolan M."/>
            <person name="Davenport K.W."/>
            <person name="Han C.S."/>
            <person name="Rubin E.M."/>
            <person name="Eisen J.A."/>
            <person name="Woyke T."/>
            <person name="Gugger M."/>
            <person name="Kerfeld C.A."/>
        </authorList>
    </citation>
    <scope>NUCLEOTIDE SEQUENCE [LARGE SCALE GENOMIC DNA]</scope>
    <source>
        <strain evidence="2">ATCC 29371 / PCC 7437</strain>
    </source>
</reference>
<evidence type="ECO:0000313" key="2">
    <source>
        <dbReference type="Proteomes" id="UP000010473"/>
    </source>
</evidence>
<dbReference type="RefSeq" id="WP_015191412.1">
    <property type="nucleotide sequence ID" value="NC_019748.1"/>
</dbReference>
<dbReference type="SUPFAM" id="SSF158682">
    <property type="entry name" value="TerB-like"/>
    <property type="match status" value="1"/>
</dbReference>
<keyword evidence="2" id="KW-1185">Reference proteome</keyword>